<dbReference type="Proteomes" id="UP001480082">
    <property type="component" value="Unassembled WGS sequence"/>
</dbReference>
<dbReference type="EMBL" id="JAMYRI010000017">
    <property type="protein sequence ID" value="MER9287066.1"/>
    <property type="molecule type" value="Genomic_DNA"/>
</dbReference>
<proteinExistence type="predicted"/>
<protein>
    <submittedName>
        <fullName evidence="1">Uncharacterized protein</fullName>
    </submittedName>
</protein>
<comment type="caution">
    <text evidence="1">The sequence shown here is derived from an EMBL/GenBank/DDBJ whole genome shotgun (WGS) entry which is preliminary data.</text>
</comment>
<sequence length="106" mass="11856">MPTGPKGPKRPADVIGNVVNLMRRARKTTTIIENMAGKYLDHLLECPYCRIIRLQIPKDAQPSTPINCVGCGEYLGTWDELQTDFARQGGQNGAFRLEKGRIKKLD</sequence>
<organism evidence="1 2">
    <name type="scientific">Mesorhizobium australicum</name>
    <dbReference type="NCBI Taxonomy" id="536018"/>
    <lineage>
        <taxon>Bacteria</taxon>
        <taxon>Pseudomonadati</taxon>
        <taxon>Pseudomonadota</taxon>
        <taxon>Alphaproteobacteria</taxon>
        <taxon>Hyphomicrobiales</taxon>
        <taxon>Phyllobacteriaceae</taxon>
        <taxon>Mesorhizobium</taxon>
    </lineage>
</organism>
<keyword evidence="2" id="KW-1185">Reference proteome</keyword>
<name>A0ACC6T586_9HYPH</name>
<evidence type="ECO:0000313" key="1">
    <source>
        <dbReference type="EMBL" id="MER9287066.1"/>
    </source>
</evidence>
<evidence type="ECO:0000313" key="2">
    <source>
        <dbReference type="Proteomes" id="UP001480082"/>
    </source>
</evidence>
<gene>
    <name evidence="1" type="ORF">NKI81_24445</name>
</gene>
<reference evidence="1 2" key="1">
    <citation type="journal article" date="2024" name="Proc. Natl. Acad. Sci. U.S.A.">
        <title>The evolutionary genomics of adaptation to stress in wild rhizobium bacteria.</title>
        <authorList>
            <person name="Kehlet-Delgado H."/>
            <person name="Montoya A.P."/>
            <person name="Jensen K.T."/>
            <person name="Wendlandt C.E."/>
            <person name="Dexheimer C."/>
            <person name="Roberts M."/>
            <person name="Torres Martinez L."/>
            <person name="Friesen M.L."/>
            <person name="Griffitts J.S."/>
            <person name="Porter S.S."/>
        </authorList>
    </citation>
    <scope>NUCLEOTIDE SEQUENCE [LARGE SCALE GENOMIC DNA]</scope>
    <source>
        <strain evidence="1 2">M0468</strain>
    </source>
</reference>
<accession>A0ACC6T586</accession>